<dbReference type="Gene3D" id="2.40.50.140">
    <property type="entry name" value="Nucleic acid-binding proteins"/>
    <property type="match status" value="1"/>
</dbReference>
<keyword evidence="3 5" id="KW-1133">Transmembrane helix</keyword>
<comment type="subcellular location">
    <subcellularLocation>
        <location evidence="1">Membrane</location>
        <topology evidence="1">Multi-pass membrane protein</topology>
    </subcellularLocation>
</comment>
<evidence type="ECO:0000256" key="5">
    <source>
        <dbReference type="SAM" id="Phobius"/>
    </source>
</evidence>
<gene>
    <name evidence="7" type="ORF">A2Z06_04050</name>
</gene>
<evidence type="ECO:0000313" key="8">
    <source>
        <dbReference type="Proteomes" id="UP000179034"/>
    </source>
</evidence>
<dbReference type="AlphaFoldDB" id="A0A1F5YCH8"/>
<name>A0A1F5YCH8_9BACT</name>
<feature type="domain" description="NfeD-like C-terminal" evidence="6">
    <location>
        <begin position="100"/>
        <end position="156"/>
    </location>
</feature>
<organism evidence="7 8">
    <name type="scientific">Candidatus Glassbacteria bacterium RBG_16_58_8</name>
    <dbReference type="NCBI Taxonomy" id="1817866"/>
    <lineage>
        <taxon>Bacteria</taxon>
        <taxon>Candidatus Glassiibacteriota</taxon>
    </lineage>
</organism>
<dbReference type="PANTHER" id="PTHR33507:SF3">
    <property type="entry name" value="INNER MEMBRANE PROTEIN YBBJ"/>
    <property type="match status" value="1"/>
</dbReference>
<evidence type="ECO:0000313" key="7">
    <source>
        <dbReference type="EMBL" id="OGF97853.1"/>
    </source>
</evidence>
<dbReference type="EMBL" id="MFIW01000045">
    <property type="protein sequence ID" value="OGF97853.1"/>
    <property type="molecule type" value="Genomic_DNA"/>
</dbReference>
<dbReference type="InterPro" id="IPR012340">
    <property type="entry name" value="NA-bd_OB-fold"/>
</dbReference>
<dbReference type="Proteomes" id="UP000179034">
    <property type="component" value="Unassembled WGS sequence"/>
</dbReference>
<keyword evidence="2 5" id="KW-0812">Transmembrane</keyword>
<evidence type="ECO:0000256" key="3">
    <source>
        <dbReference type="ARBA" id="ARBA00022989"/>
    </source>
</evidence>
<keyword evidence="4 5" id="KW-0472">Membrane</keyword>
<feature type="transmembrane region" description="Helical" evidence="5">
    <location>
        <begin position="6"/>
        <end position="28"/>
    </location>
</feature>
<evidence type="ECO:0000259" key="6">
    <source>
        <dbReference type="Pfam" id="PF01957"/>
    </source>
</evidence>
<evidence type="ECO:0000256" key="4">
    <source>
        <dbReference type="ARBA" id="ARBA00023136"/>
    </source>
</evidence>
<comment type="caution">
    <text evidence="7">The sequence shown here is derived from an EMBL/GenBank/DDBJ whole genome shotgun (WGS) entry which is preliminary data.</text>
</comment>
<evidence type="ECO:0000256" key="1">
    <source>
        <dbReference type="ARBA" id="ARBA00004141"/>
    </source>
</evidence>
<evidence type="ECO:0000256" key="2">
    <source>
        <dbReference type="ARBA" id="ARBA00022692"/>
    </source>
</evidence>
<protein>
    <recommendedName>
        <fullName evidence="6">NfeD-like C-terminal domain-containing protein</fullName>
    </recommendedName>
</protein>
<accession>A0A1F5YCH8</accession>
<dbReference type="GO" id="GO:0005886">
    <property type="term" value="C:plasma membrane"/>
    <property type="evidence" value="ECO:0007669"/>
    <property type="project" value="TreeGrafter"/>
</dbReference>
<dbReference type="PANTHER" id="PTHR33507">
    <property type="entry name" value="INNER MEMBRANE PROTEIN YBBJ"/>
    <property type="match status" value="1"/>
</dbReference>
<reference evidence="7 8" key="1">
    <citation type="journal article" date="2016" name="Nat. Commun.">
        <title>Thousands of microbial genomes shed light on interconnected biogeochemical processes in an aquifer system.</title>
        <authorList>
            <person name="Anantharaman K."/>
            <person name="Brown C.T."/>
            <person name="Hug L.A."/>
            <person name="Sharon I."/>
            <person name="Castelle C.J."/>
            <person name="Probst A.J."/>
            <person name="Thomas B.C."/>
            <person name="Singh A."/>
            <person name="Wilkins M.J."/>
            <person name="Karaoz U."/>
            <person name="Brodie E.L."/>
            <person name="Williams K.H."/>
            <person name="Hubbard S.S."/>
            <person name="Banfield J.F."/>
        </authorList>
    </citation>
    <scope>NUCLEOTIDE SEQUENCE [LARGE SCALE GENOMIC DNA]</scope>
</reference>
<dbReference type="InterPro" id="IPR052165">
    <property type="entry name" value="Membrane_assoc_protease"/>
</dbReference>
<dbReference type="InterPro" id="IPR002810">
    <property type="entry name" value="NfeD-like_C"/>
</dbReference>
<proteinExistence type="predicted"/>
<feature type="transmembrane region" description="Helical" evidence="5">
    <location>
        <begin position="35"/>
        <end position="54"/>
    </location>
</feature>
<sequence>MISDYLPLSSWLGSGLAWFILGAVLLIIELATSGFLALFFAIGAWITAILLWIGLIGGNWLTLAVFLVSSVTALFLLRRRLRAVVGGSMGLDTDTEAKLDEFAGKIATVVESINAARNTGKVEFRGTQWLARADRTIERGSTVRIVARDNLTLTVKSIEG</sequence>
<feature type="transmembrane region" description="Helical" evidence="5">
    <location>
        <begin position="60"/>
        <end position="77"/>
    </location>
</feature>
<dbReference type="SUPFAM" id="SSF141322">
    <property type="entry name" value="NfeD domain-like"/>
    <property type="match status" value="1"/>
</dbReference>
<dbReference type="Pfam" id="PF01957">
    <property type="entry name" value="NfeD"/>
    <property type="match status" value="1"/>
</dbReference>